<evidence type="ECO:0000313" key="1">
    <source>
        <dbReference type="EMBL" id="HDD45016.1"/>
    </source>
</evidence>
<name>A0A7C0U3M8_DESA2</name>
<comment type="caution">
    <text evidence="1">The sequence shown here is derived from an EMBL/GenBank/DDBJ whole genome shotgun (WGS) entry which is preliminary data.</text>
</comment>
<dbReference type="Proteomes" id="UP000886289">
    <property type="component" value="Unassembled WGS sequence"/>
</dbReference>
<reference evidence="1" key="1">
    <citation type="journal article" date="2020" name="mSystems">
        <title>Genome- and Community-Level Interaction Insights into Carbon Utilization and Element Cycling Functions of Hydrothermarchaeota in Hydrothermal Sediment.</title>
        <authorList>
            <person name="Zhou Z."/>
            <person name="Liu Y."/>
            <person name="Xu W."/>
            <person name="Pan J."/>
            <person name="Luo Z.H."/>
            <person name="Li M."/>
        </authorList>
    </citation>
    <scope>NUCLEOTIDE SEQUENCE [LARGE SCALE GENOMIC DNA]</scope>
    <source>
        <strain evidence="1">HyVt-233</strain>
    </source>
</reference>
<dbReference type="EMBL" id="DRBS01000338">
    <property type="protein sequence ID" value="HDD45016.1"/>
    <property type="molecule type" value="Genomic_DNA"/>
</dbReference>
<dbReference type="AlphaFoldDB" id="A0A7C0U3M8"/>
<accession>A0A7C0U3M8</accession>
<dbReference type="InterPro" id="IPR012431">
    <property type="entry name" value="PDDEXK_10"/>
</dbReference>
<organism evidence="1">
    <name type="scientific">Desulfofervidus auxilii</name>
    <dbReference type="NCBI Taxonomy" id="1621989"/>
    <lineage>
        <taxon>Bacteria</taxon>
        <taxon>Pseudomonadati</taxon>
        <taxon>Thermodesulfobacteriota</taxon>
        <taxon>Candidatus Desulfofervidia</taxon>
        <taxon>Candidatus Desulfofervidales</taxon>
        <taxon>Candidatus Desulfofervidaceae</taxon>
        <taxon>Candidatus Desulfofervidus</taxon>
    </lineage>
</organism>
<feature type="non-terminal residue" evidence="1">
    <location>
        <position position="1"/>
    </location>
</feature>
<proteinExistence type="predicted"/>
<protein>
    <submittedName>
        <fullName evidence="1">Uncharacterized protein</fullName>
    </submittedName>
</protein>
<dbReference type="Pfam" id="PF07788">
    <property type="entry name" value="PDDEXK_10"/>
    <property type="match status" value="1"/>
</dbReference>
<gene>
    <name evidence="1" type="ORF">ENG63_09200</name>
</gene>
<sequence>YTFLRKVNFYEKKENKKVLRKIMVSPMIEPTARDVAERLNIEYYTAPEDLPI</sequence>